<evidence type="ECO:0000256" key="11">
    <source>
        <dbReference type="SAM" id="MobiDB-lite"/>
    </source>
</evidence>
<dbReference type="PANTHER" id="PTHR35091">
    <property type="entry name" value="FLAGELLAR PROTEIN FLIL"/>
    <property type="match status" value="1"/>
</dbReference>
<dbReference type="GO" id="GO:0005886">
    <property type="term" value="C:plasma membrane"/>
    <property type="evidence" value="ECO:0007669"/>
    <property type="project" value="UniProtKB-SubCell"/>
</dbReference>
<keyword evidence="8 10" id="KW-1133">Transmembrane helix</keyword>
<gene>
    <name evidence="12" type="ORF">D7024_08115</name>
</gene>
<evidence type="ECO:0000256" key="1">
    <source>
        <dbReference type="ARBA" id="ARBA00002254"/>
    </source>
</evidence>
<dbReference type="GO" id="GO:0071978">
    <property type="term" value="P:bacterial-type flagellum-dependent swarming motility"/>
    <property type="evidence" value="ECO:0007669"/>
    <property type="project" value="TreeGrafter"/>
</dbReference>
<feature type="transmembrane region" description="Helical" evidence="10">
    <location>
        <begin position="61"/>
        <end position="82"/>
    </location>
</feature>
<dbReference type="PANTHER" id="PTHR35091:SF2">
    <property type="entry name" value="FLAGELLAR PROTEIN FLIL"/>
    <property type="match status" value="1"/>
</dbReference>
<dbReference type="GO" id="GO:0009425">
    <property type="term" value="C:bacterial-type flagellum basal body"/>
    <property type="evidence" value="ECO:0007669"/>
    <property type="project" value="InterPro"/>
</dbReference>
<feature type="region of interest" description="Disordered" evidence="11">
    <location>
        <begin position="35"/>
        <end position="54"/>
    </location>
</feature>
<protein>
    <recommendedName>
        <fullName evidence="10">Flagellar protein FliL</fullName>
    </recommendedName>
</protein>
<dbReference type="InterPro" id="IPR005503">
    <property type="entry name" value="FliL"/>
</dbReference>
<organism evidence="12 13">
    <name type="scientific">Desulfofundulus salinus</name>
    <dbReference type="NCBI Taxonomy" id="2419843"/>
    <lineage>
        <taxon>Bacteria</taxon>
        <taxon>Bacillati</taxon>
        <taxon>Bacillota</taxon>
        <taxon>Clostridia</taxon>
        <taxon>Eubacteriales</taxon>
        <taxon>Peptococcaceae</taxon>
        <taxon>Desulfofundulus</taxon>
    </lineage>
</organism>
<evidence type="ECO:0000256" key="2">
    <source>
        <dbReference type="ARBA" id="ARBA00004162"/>
    </source>
</evidence>
<keyword evidence="9 10" id="KW-0472">Membrane</keyword>
<name>A0A494WVI9_9FIRM</name>
<evidence type="ECO:0000256" key="10">
    <source>
        <dbReference type="RuleBase" id="RU364125"/>
    </source>
</evidence>
<proteinExistence type="inferred from homology"/>
<evidence type="ECO:0000256" key="5">
    <source>
        <dbReference type="ARBA" id="ARBA00022500"/>
    </source>
</evidence>
<keyword evidence="7 10" id="KW-0283">Flagellar rotation</keyword>
<accession>A0A494WVI9</accession>
<dbReference type="Proteomes" id="UP000271256">
    <property type="component" value="Unassembled WGS sequence"/>
</dbReference>
<dbReference type="Pfam" id="PF03748">
    <property type="entry name" value="FliL"/>
    <property type="match status" value="1"/>
</dbReference>
<sequence length="197" mass="21669">MPGSGPAKNIRLPGAAAKNSGCRFSVEQPAAKKGCFQMPVSRKKQTGGESEKKRGGRGRTILLLLLAVIIGGGATFGALWFFGPLAKPVQATPKERPMDTLDLGDRVINLADEGPSRYLRVQVVLEYPHDKKLVEEIKAKQPMLTEAVLTILRSKTSDEVLPVKNQEAIKKQILDHINSQLLHGKVERLYFTDFLVQ</sequence>
<evidence type="ECO:0000256" key="7">
    <source>
        <dbReference type="ARBA" id="ARBA00022779"/>
    </source>
</evidence>
<comment type="similarity">
    <text evidence="3 10">Belongs to the FliL family.</text>
</comment>
<evidence type="ECO:0000256" key="8">
    <source>
        <dbReference type="ARBA" id="ARBA00022989"/>
    </source>
</evidence>
<reference evidence="12 13" key="1">
    <citation type="submission" date="2018-10" db="EMBL/GenBank/DDBJ databases">
        <authorList>
            <person name="Grouzdev D.S."/>
            <person name="Krutkina M.S."/>
            <person name="Tourova T.P."/>
            <person name="Nazina T.N."/>
        </authorList>
    </citation>
    <scope>NUCLEOTIDE SEQUENCE [LARGE SCALE GENOMIC DNA]</scope>
    <source>
        <strain evidence="12 13">435</strain>
    </source>
</reference>
<keyword evidence="4 10" id="KW-1003">Cell membrane</keyword>
<evidence type="ECO:0000256" key="4">
    <source>
        <dbReference type="ARBA" id="ARBA00022475"/>
    </source>
</evidence>
<comment type="caution">
    <text evidence="12">The sequence shown here is derived from an EMBL/GenBank/DDBJ whole genome shotgun (WGS) entry which is preliminary data.</text>
</comment>
<keyword evidence="5 10" id="KW-0145">Chemotaxis</keyword>
<dbReference type="EMBL" id="RBWE01000001">
    <property type="protein sequence ID" value="RKO66913.1"/>
    <property type="molecule type" value="Genomic_DNA"/>
</dbReference>
<dbReference type="GO" id="GO:0006935">
    <property type="term" value="P:chemotaxis"/>
    <property type="evidence" value="ECO:0007669"/>
    <property type="project" value="UniProtKB-KW"/>
</dbReference>
<evidence type="ECO:0000256" key="9">
    <source>
        <dbReference type="ARBA" id="ARBA00023136"/>
    </source>
</evidence>
<evidence type="ECO:0000313" key="12">
    <source>
        <dbReference type="EMBL" id="RKO66913.1"/>
    </source>
</evidence>
<comment type="subcellular location">
    <subcellularLocation>
        <location evidence="2">Cell membrane</location>
        <topology evidence="2">Single-pass membrane protein</topology>
    </subcellularLocation>
</comment>
<keyword evidence="6 10" id="KW-0812">Transmembrane</keyword>
<evidence type="ECO:0000313" key="13">
    <source>
        <dbReference type="Proteomes" id="UP000271256"/>
    </source>
</evidence>
<keyword evidence="13" id="KW-1185">Reference proteome</keyword>
<dbReference type="AlphaFoldDB" id="A0A494WVI9"/>
<evidence type="ECO:0000256" key="3">
    <source>
        <dbReference type="ARBA" id="ARBA00008281"/>
    </source>
</evidence>
<evidence type="ECO:0000256" key="6">
    <source>
        <dbReference type="ARBA" id="ARBA00022692"/>
    </source>
</evidence>
<comment type="function">
    <text evidence="1 10">Controls the rotational direction of flagella during chemotaxis.</text>
</comment>